<dbReference type="EMBL" id="JAPWDV010000002">
    <property type="protein sequence ID" value="KAJ6218982.1"/>
    <property type="molecule type" value="Genomic_DNA"/>
</dbReference>
<feature type="region of interest" description="Disordered" evidence="1">
    <location>
        <begin position="107"/>
        <end position="135"/>
    </location>
</feature>
<evidence type="ECO:0000256" key="1">
    <source>
        <dbReference type="SAM" id="MobiDB-lite"/>
    </source>
</evidence>
<gene>
    <name evidence="3" type="ORF">RDWZM_004794</name>
</gene>
<feature type="region of interest" description="Disordered" evidence="1">
    <location>
        <begin position="386"/>
        <end position="416"/>
    </location>
</feature>
<dbReference type="Gene3D" id="1.20.120.1920">
    <property type="entry name" value="UBAP1 SOUBA domain"/>
    <property type="match status" value="1"/>
</dbReference>
<evidence type="ECO:0000313" key="4">
    <source>
        <dbReference type="Proteomes" id="UP001142055"/>
    </source>
</evidence>
<dbReference type="PANTHER" id="PTHR15960">
    <property type="entry name" value="LD44032P"/>
    <property type="match status" value="1"/>
</dbReference>
<evidence type="ECO:0000259" key="2">
    <source>
        <dbReference type="PROSITE" id="PS50030"/>
    </source>
</evidence>
<dbReference type="InterPro" id="IPR015940">
    <property type="entry name" value="UBA"/>
</dbReference>
<evidence type="ECO:0000313" key="3">
    <source>
        <dbReference type="EMBL" id="KAJ6218982.1"/>
    </source>
</evidence>
<sequence length="541" mass="60952">MLVSMYKFKAELIAIEMSEIHQKKMREQVEKCAMLNANRQPITENENHDLAKQNSSENVILSKDIGSKQMVSSIEHNINNNNNNLLYIMNSGKILIPQPLNNRLTQAESVHSECDKPNSISSSSSSSSDNNRTRPHLKKNLVCEFENNDSSPFDNVELQTIDDIKELNNVFQALNTTNSMKIKPENVNNDLPVQKNGDITQTSSQNNATIEQSSGTNTMMSMYPNVYSNVMHLQPKGATNVNGLNMSHVSSMYNCSPISMVHHTNPIGPYSLSQPVAGIYTNSQHPMNNVAISSSYGQTMNHHSVEQQKVIYSNHNAHFNVAYPTTLPINQMSSQFEMKRSSSEKKDIFNANYETAVINDSHTSIANPLRSTKSVSDLTDISKSSQCQRFSTDSHASISDRSQTPPTKSNDQTLRSKTISLTDPYQTLSTAERQFVDNLCQMGFKQDRVSRAVKHIDINDDKKIFEYLFALQLLEDQGYDCYESEIALHMNNYNKEQAETFLKALKQICEFGFDREAAIKALFKSNNNRDNAIEILLNSIK</sequence>
<proteinExistence type="predicted"/>
<reference evidence="3" key="1">
    <citation type="submission" date="2022-12" db="EMBL/GenBank/DDBJ databases">
        <title>Genome assemblies of Blomia tropicalis.</title>
        <authorList>
            <person name="Cui Y."/>
        </authorList>
    </citation>
    <scope>NUCLEOTIDE SEQUENCE</scope>
    <source>
        <tissue evidence="3">Adult mites</tissue>
    </source>
</reference>
<dbReference type="PROSITE" id="PS50030">
    <property type="entry name" value="UBA"/>
    <property type="match status" value="1"/>
</dbReference>
<dbReference type="InterPro" id="IPR042575">
    <property type="entry name" value="UBAP1_C"/>
</dbReference>
<dbReference type="GO" id="GO:0000813">
    <property type="term" value="C:ESCRT I complex"/>
    <property type="evidence" value="ECO:0007669"/>
    <property type="project" value="InterPro"/>
</dbReference>
<dbReference type="OMA" id="ENWKPWP"/>
<organism evidence="3 4">
    <name type="scientific">Blomia tropicalis</name>
    <name type="common">Mite</name>
    <dbReference type="NCBI Taxonomy" id="40697"/>
    <lineage>
        <taxon>Eukaryota</taxon>
        <taxon>Metazoa</taxon>
        <taxon>Ecdysozoa</taxon>
        <taxon>Arthropoda</taxon>
        <taxon>Chelicerata</taxon>
        <taxon>Arachnida</taxon>
        <taxon>Acari</taxon>
        <taxon>Acariformes</taxon>
        <taxon>Sarcoptiformes</taxon>
        <taxon>Astigmata</taxon>
        <taxon>Glycyphagoidea</taxon>
        <taxon>Echimyopodidae</taxon>
        <taxon>Blomia</taxon>
    </lineage>
</organism>
<comment type="caution">
    <text evidence="3">The sequence shown here is derived from an EMBL/GenBank/DDBJ whole genome shotgun (WGS) entry which is preliminary data.</text>
</comment>
<accession>A0A9Q0M6S5</accession>
<dbReference type="SUPFAM" id="SSF46934">
    <property type="entry name" value="UBA-like"/>
    <property type="match status" value="1"/>
</dbReference>
<dbReference type="InterPro" id="IPR009060">
    <property type="entry name" value="UBA-like_sf"/>
</dbReference>
<protein>
    <recommendedName>
        <fullName evidence="2">UBA domain-containing protein</fullName>
    </recommendedName>
</protein>
<dbReference type="PANTHER" id="PTHR15960:SF5">
    <property type="entry name" value="LD44032P"/>
    <property type="match status" value="1"/>
</dbReference>
<dbReference type="AlphaFoldDB" id="A0A9Q0M6S5"/>
<dbReference type="Proteomes" id="UP001142055">
    <property type="component" value="Chromosome 2"/>
</dbReference>
<dbReference type="Pfam" id="PF00627">
    <property type="entry name" value="UBA"/>
    <property type="match status" value="1"/>
</dbReference>
<dbReference type="GO" id="GO:0043130">
    <property type="term" value="F:ubiquitin binding"/>
    <property type="evidence" value="ECO:0007669"/>
    <property type="project" value="InterPro"/>
</dbReference>
<dbReference type="InterPro" id="IPR038870">
    <property type="entry name" value="UBAP1"/>
</dbReference>
<keyword evidence="4" id="KW-1185">Reference proteome</keyword>
<name>A0A9Q0M6S5_BLOTA</name>
<feature type="domain" description="UBA" evidence="2">
    <location>
        <begin position="496"/>
        <end position="539"/>
    </location>
</feature>
<feature type="compositionally biased region" description="Low complexity" evidence="1">
    <location>
        <begin position="119"/>
        <end position="128"/>
    </location>
</feature>
<dbReference type="GO" id="GO:0043162">
    <property type="term" value="P:ubiquitin-dependent protein catabolic process via the multivesicular body sorting pathway"/>
    <property type="evidence" value="ECO:0007669"/>
    <property type="project" value="InterPro"/>
</dbReference>
<dbReference type="SMART" id="SM00165">
    <property type="entry name" value="UBA"/>
    <property type="match status" value="2"/>
</dbReference>